<organism evidence="2">
    <name type="scientific">Amblyomma triste</name>
    <name type="common">Neotropical tick</name>
    <dbReference type="NCBI Taxonomy" id="251400"/>
    <lineage>
        <taxon>Eukaryota</taxon>
        <taxon>Metazoa</taxon>
        <taxon>Ecdysozoa</taxon>
        <taxon>Arthropoda</taxon>
        <taxon>Chelicerata</taxon>
        <taxon>Arachnida</taxon>
        <taxon>Acari</taxon>
        <taxon>Parasitiformes</taxon>
        <taxon>Ixodida</taxon>
        <taxon>Ixodoidea</taxon>
        <taxon>Ixodidae</taxon>
        <taxon>Amblyomminae</taxon>
        <taxon>Amblyomma</taxon>
    </lineage>
</organism>
<feature type="signal peptide" evidence="1">
    <location>
        <begin position="1"/>
        <end position="24"/>
    </location>
</feature>
<name>A0A023G1H4_AMBTT</name>
<dbReference type="AlphaFoldDB" id="A0A023G1H4"/>
<dbReference type="EMBL" id="GBBM01007941">
    <property type="protein sequence ID" value="JAC27477.1"/>
    <property type="molecule type" value="mRNA"/>
</dbReference>
<accession>A0A023G1H4</accession>
<protein>
    <submittedName>
        <fullName evidence="2">Putative secreted protein</fullName>
    </submittedName>
</protein>
<feature type="chain" id="PRO_5001517946" evidence="1">
    <location>
        <begin position="25"/>
        <end position="87"/>
    </location>
</feature>
<evidence type="ECO:0000313" key="2">
    <source>
        <dbReference type="EMBL" id="JAC27477.1"/>
    </source>
</evidence>
<proteinExistence type="evidence at transcript level"/>
<reference evidence="2" key="1">
    <citation type="submission" date="2014-03" db="EMBL/GenBank/DDBJ databases">
        <title>The sialotranscriptome of Amblyomma triste, Amblyomma parvum and Amblyomma cajennense ticks, uncovered by 454-based RNA-seq.</title>
        <authorList>
            <person name="Garcia G.R."/>
            <person name="Gardinassi L.G."/>
            <person name="Ribeiro J.M."/>
            <person name="Anatriello E."/>
            <person name="Ferreira B.R."/>
            <person name="Moreira H.N."/>
            <person name="Mafra C."/>
            <person name="Olegario M.M."/>
            <person name="Szabo P.J."/>
            <person name="Miranda-Santos I.K."/>
            <person name="Maruyama S.R."/>
        </authorList>
    </citation>
    <scope>NUCLEOTIDE SEQUENCE</scope>
    <source>
        <strain evidence="2">Mato Grasso do Sul</strain>
        <tissue evidence="2">Salivary glands</tissue>
    </source>
</reference>
<evidence type="ECO:0000256" key="1">
    <source>
        <dbReference type="SAM" id="SignalP"/>
    </source>
</evidence>
<keyword evidence="1" id="KW-0732">Signal</keyword>
<sequence length="87" mass="9659">MGKVWLFRSYIALFLNLFPRCVPTSHVTGYCGIFSGSSRCSAFPEKSPQNEVQKTWLTCVRLGLEGFTLAVCASLSIIISKSWVPLI</sequence>